<dbReference type="Proteomes" id="UP000681722">
    <property type="component" value="Unassembled WGS sequence"/>
</dbReference>
<dbReference type="Proteomes" id="UP000663829">
    <property type="component" value="Unassembled WGS sequence"/>
</dbReference>
<feature type="compositionally biased region" description="Basic and acidic residues" evidence="6">
    <location>
        <begin position="369"/>
        <end position="384"/>
    </location>
</feature>
<evidence type="ECO:0000256" key="2">
    <source>
        <dbReference type="ARBA" id="ARBA00023015"/>
    </source>
</evidence>
<reference evidence="8" key="1">
    <citation type="submission" date="2021-02" db="EMBL/GenBank/DDBJ databases">
        <authorList>
            <person name="Nowell W R."/>
        </authorList>
    </citation>
    <scope>NUCLEOTIDE SEQUENCE</scope>
</reference>
<dbReference type="PROSITE" id="PS00036">
    <property type="entry name" value="BZIP_BASIC"/>
    <property type="match status" value="1"/>
</dbReference>
<evidence type="ECO:0000313" key="9">
    <source>
        <dbReference type="EMBL" id="CAF1098657.1"/>
    </source>
</evidence>
<feature type="domain" description="BZIP" evidence="7">
    <location>
        <begin position="370"/>
        <end position="433"/>
    </location>
</feature>
<evidence type="ECO:0000259" key="7">
    <source>
        <dbReference type="PROSITE" id="PS50217"/>
    </source>
</evidence>
<dbReference type="SUPFAM" id="SSF57959">
    <property type="entry name" value="Leucine zipper domain"/>
    <property type="match status" value="1"/>
</dbReference>
<dbReference type="InterPro" id="IPR046347">
    <property type="entry name" value="bZIP_sf"/>
</dbReference>
<accession>A0A813NMI3</accession>
<dbReference type="Gene3D" id="1.20.5.170">
    <property type="match status" value="1"/>
</dbReference>
<dbReference type="GO" id="GO:0005634">
    <property type="term" value="C:nucleus"/>
    <property type="evidence" value="ECO:0007669"/>
    <property type="project" value="UniProtKB-SubCell"/>
</dbReference>
<dbReference type="Proteomes" id="UP000677228">
    <property type="component" value="Unassembled WGS sequence"/>
</dbReference>
<keyword evidence="12" id="KW-1185">Reference proteome</keyword>
<dbReference type="GO" id="GO:0003700">
    <property type="term" value="F:DNA-binding transcription factor activity"/>
    <property type="evidence" value="ECO:0007669"/>
    <property type="project" value="InterPro"/>
</dbReference>
<evidence type="ECO:0000313" key="8">
    <source>
        <dbReference type="EMBL" id="CAF0740966.1"/>
    </source>
</evidence>
<dbReference type="PROSITE" id="PS50217">
    <property type="entry name" value="BZIP"/>
    <property type="match status" value="1"/>
</dbReference>
<dbReference type="EMBL" id="CAJOBC010000017">
    <property type="protein sequence ID" value="CAF3519222.1"/>
    <property type="molecule type" value="Genomic_DNA"/>
</dbReference>
<dbReference type="Pfam" id="PF00170">
    <property type="entry name" value="bZIP_1"/>
    <property type="match status" value="1"/>
</dbReference>
<keyword evidence="3" id="KW-0804">Transcription</keyword>
<sequence length="471" mass="52738">MSLNEDLSPCVLNTPSLVVSTAINQNSSQSASDTSYISTPSTTTMASLIMSSNSFENPVGKIKNNLRQSFREPTTSPFQTLLSLSPKTQTKAITREEMIEPSSSILLPPSTAEVVRVIESIQNTKLSKTEVTTPLESAHIRELITTPDSSLSPKKKILLRSQSENELTPTTTASQIDLQSQFLPINDTTHKSHKEENLSTESKVHAPIMISNTDNNTNNHISIQNNIHRSYGGATSPISSNNKYVQIIIENQLHTFQLDQHGHTHILKDGEMQPTNKRAFQQININNDETSGVIVQNQQNMSNEVTSSDQSLHQVKRQKVVSTVPAGSNSSGVNSHQPHVVPPVTTNIYPQHQPPITQQTFTGTTEGDPDTRRQQIRESNREAARRCRERRRQYIETLEANLDQQKQQNQKLELEIQHLKRENSQLKTILNETTLNKLSRSSAQINGQTDKNITVTNDTDINKFLQQKQFL</sequence>
<evidence type="ECO:0000256" key="4">
    <source>
        <dbReference type="ARBA" id="ARBA00023242"/>
    </source>
</evidence>
<dbReference type="InterPro" id="IPR051027">
    <property type="entry name" value="bZIP_transcription_factors"/>
</dbReference>
<dbReference type="EMBL" id="CAJNOK010009798">
    <property type="protein sequence ID" value="CAF1098657.1"/>
    <property type="molecule type" value="Genomic_DNA"/>
</dbReference>
<evidence type="ECO:0000256" key="5">
    <source>
        <dbReference type="SAM" id="Coils"/>
    </source>
</evidence>
<evidence type="ECO:0000313" key="11">
    <source>
        <dbReference type="EMBL" id="CAF3860099.1"/>
    </source>
</evidence>
<keyword evidence="4" id="KW-0539">Nucleus</keyword>
<evidence type="ECO:0000313" key="12">
    <source>
        <dbReference type="Proteomes" id="UP000663829"/>
    </source>
</evidence>
<feature type="compositionally biased region" description="Polar residues" evidence="6">
    <location>
        <begin position="350"/>
        <end position="365"/>
    </location>
</feature>
<dbReference type="EMBL" id="CAJNOQ010000017">
    <property type="protein sequence ID" value="CAF0740966.1"/>
    <property type="molecule type" value="Genomic_DNA"/>
</dbReference>
<dbReference type="Proteomes" id="UP000682733">
    <property type="component" value="Unassembled WGS sequence"/>
</dbReference>
<evidence type="ECO:0000256" key="3">
    <source>
        <dbReference type="ARBA" id="ARBA00023163"/>
    </source>
</evidence>
<gene>
    <name evidence="8" type="ORF">GPM918_LOCUS263</name>
    <name evidence="9" type="ORF">OVA965_LOCUS19182</name>
    <name evidence="10" type="ORF">SRO942_LOCUS264</name>
    <name evidence="11" type="ORF">TMI583_LOCUS19195</name>
</gene>
<comment type="subcellular location">
    <subcellularLocation>
        <location evidence="1">Nucleus</location>
    </subcellularLocation>
</comment>
<comment type="caution">
    <text evidence="8">The sequence shown here is derived from an EMBL/GenBank/DDBJ whole genome shotgun (WGS) entry which is preliminary data.</text>
</comment>
<proteinExistence type="predicted"/>
<feature type="coiled-coil region" evidence="5">
    <location>
        <begin position="388"/>
        <end position="436"/>
    </location>
</feature>
<dbReference type="EMBL" id="CAJOBA010009817">
    <property type="protein sequence ID" value="CAF3860099.1"/>
    <property type="molecule type" value="Genomic_DNA"/>
</dbReference>
<evidence type="ECO:0000313" key="10">
    <source>
        <dbReference type="EMBL" id="CAF3519222.1"/>
    </source>
</evidence>
<feature type="region of interest" description="Disordered" evidence="6">
    <location>
        <begin position="350"/>
        <end position="384"/>
    </location>
</feature>
<dbReference type="InterPro" id="IPR004827">
    <property type="entry name" value="bZIP"/>
</dbReference>
<dbReference type="PANTHER" id="PTHR19304">
    <property type="entry name" value="CYCLIC-AMP RESPONSE ELEMENT BINDING PROTEIN"/>
    <property type="match status" value="1"/>
</dbReference>
<keyword evidence="2" id="KW-0805">Transcription regulation</keyword>
<dbReference type="OrthoDB" id="10038696at2759"/>
<dbReference type="SMART" id="SM00338">
    <property type="entry name" value="BRLZ"/>
    <property type="match status" value="1"/>
</dbReference>
<evidence type="ECO:0000256" key="1">
    <source>
        <dbReference type="ARBA" id="ARBA00004123"/>
    </source>
</evidence>
<keyword evidence="5" id="KW-0175">Coiled coil</keyword>
<evidence type="ECO:0000256" key="6">
    <source>
        <dbReference type="SAM" id="MobiDB-lite"/>
    </source>
</evidence>
<dbReference type="AlphaFoldDB" id="A0A813NMI3"/>
<protein>
    <recommendedName>
        <fullName evidence="7">BZIP domain-containing protein</fullName>
    </recommendedName>
</protein>
<organism evidence="8 12">
    <name type="scientific">Didymodactylos carnosus</name>
    <dbReference type="NCBI Taxonomy" id="1234261"/>
    <lineage>
        <taxon>Eukaryota</taxon>
        <taxon>Metazoa</taxon>
        <taxon>Spiralia</taxon>
        <taxon>Gnathifera</taxon>
        <taxon>Rotifera</taxon>
        <taxon>Eurotatoria</taxon>
        <taxon>Bdelloidea</taxon>
        <taxon>Philodinida</taxon>
        <taxon>Philodinidae</taxon>
        <taxon>Didymodactylos</taxon>
    </lineage>
</organism>
<name>A0A813NMI3_9BILA</name>